<evidence type="ECO:0000256" key="4">
    <source>
        <dbReference type="ARBA" id="ARBA00022827"/>
    </source>
</evidence>
<proteinExistence type="inferred from homology"/>
<dbReference type="RefSeq" id="WP_130507044.1">
    <property type="nucleotide sequence ID" value="NZ_SHLC01000001.1"/>
</dbReference>
<comment type="similarity">
    <text evidence="2">Belongs to the oxygen-dependent FAD-linked oxidoreductase family.</text>
</comment>
<dbReference type="Pfam" id="PF01565">
    <property type="entry name" value="FAD_binding_4"/>
    <property type="match status" value="1"/>
</dbReference>
<sequence>MSIAESPVFTTLVPLHPAAYSELAARIDGVVSTPSDVDWNTVRLAWNLSADQRPDAVIAPRHAEDVRTTLYFADEHQLRVVAQGTGHLASPLGDLAGSILLRTSALTGITIDPDALTVRVGAGVLWGDVTTALAEHGLMALAGSSPDVGVVGYLLGGGVSWFARSMGLATSHVTAIEAVSGDGRMLRATADEESELFFALRGGGGNYGIVTAVTFRVFAVRDVYAGMMLFPMERADELLSAWESWTRELDESAMTCFRLMRVPDLPDVPEFLRGQKLVIIDGAVAIEQATGMPVDEAERTADAVALLAPLRALGPFLDTFGVMPVSRLGELHMDPPGPVPATGDGVNLDELPHAAIDVLLRLAGPDAETPLMLVDIRHIGGQLAVAMPGGGAVNRLHGRFLLFAGGMSPDPESVDALHAAVATVLEALSPWRAAADYLNFREVRTPADRLYPVDTLARLRAAKRRYDPAGLIRSAHPLH</sequence>
<dbReference type="InterPro" id="IPR016166">
    <property type="entry name" value="FAD-bd_PCMH"/>
</dbReference>
<evidence type="ECO:0000256" key="5">
    <source>
        <dbReference type="ARBA" id="ARBA00023002"/>
    </source>
</evidence>
<evidence type="ECO:0000256" key="1">
    <source>
        <dbReference type="ARBA" id="ARBA00001974"/>
    </source>
</evidence>
<reference evidence="7 8" key="1">
    <citation type="submission" date="2019-02" db="EMBL/GenBank/DDBJ databases">
        <title>Sequencing the genomes of 1000 actinobacteria strains.</title>
        <authorList>
            <person name="Klenk H.-P."/>
        </authorList>
    </citation>
    <scope>NUCLEOTIDE SEQUENCE [LARGE SCALE GENOMIC DNA]</scope>
    <source>
        <strain evidence="7 8">DSM 18319</strain>
    </source>
</reference>
<keyword evidence="5" id="KW-0560">Oxidoreductase</keyword>
<dbReference type="OrthoDB" id="9775082at2"/>
<dbReference type="InterPro" id="IPR036318">
    <property type="entry name" value="FAD-bd_PCMH-like_sf"/>
</dbReference>
<evidence type="ECO:0000256" key="3">
    <source>
        <dbReference type="ARBA" id="ARBA00022630"/>
    </source>
</evidence>
<dbReference type="InterPro" id="IPR006094">
    <property type="entry name" value="Oxid_FAD_bind_N"/>
</dbReference>
<dbReference type="GO" id="GO:0016491">
    <property type="term" value="F:oxidoreductase activity"/>
    <property type="evidence" value="ECO:0007669"/>
    <property type="project" value="UniProtKB-KW"/>
</dbReference>
<dbReference type="InterPro" id="IPR050416">
    <property type="entry name" value="FAD-linked_Oxidoreductase"/>
</dbReference>
<evidence type="ECO:0000259" key="6">
    <source>
        <dbReference type="PROSITE" id="PS51387"/>
    </source>
</evidence>
<comment type="cofactor">
    <cofactor evidence="1">
        <name>FAD</name>
        <dbReference type="ChEBI" id="CHEBI:57692"/>
    </cofactor>
</comment>
<evidence type="ECO:0000256" key="2">
    <source>
        <dbReference type="ARBA" id="ARBA00005466"/>
    </source>
</evidence>
<dbReference type="Gene3D" id="3.30.465.10">
    <property type="match status" value="1"/>
</dbReference>
<dbReference type="Proteomes" id="UP000291483">
    <property type="component" value="Unassembled WGS sequence"/>
</dbReference>
<name>A0A4Q8AQC8_9MICO</name>
<dbReference type="Gene3D" id="3.40.462.20">
    <property type="match status" value="1"/>
</dbReference>
<organism evidence="7 8">
    <name type="scientific">Microterricola gilva</name>
    <dbReference type="NCBI Taxonomy" id="393267"/>
    <lineage>
        <taxon>Bacteria</taxon>
        <taxon>Bacillati</taxon>
        <taxon>Actinomycetota</taxon>
        <taxon>Actinomycetes</taxon>
        <taxon>Micrococcales</taxon>
        <taxon>Microbacteriaceae</taxon>
        <taxon>Microterricola</taxon>
    </lineage>
</organism>
<dbReference type="PANTHER" id="PTHR42973:SF39">
    <property type="entry name" value="FAD-BINDING PCMH-TYPE DOMAIN-CONTAINING PROTEIN"/>
    <property type="match status" value="1"/>
</dbReference>
<dbReference type="AlphaFoldDB" id="A0A4Q8AQC8"/>
<keyword evidence="8" id="KW-1185">Reference proteome</keyword>
<protein>
    <submittedName>
        <fullName evidence="7">FAD/FMN-containing dehydrogenase</fullName>
    </submittedName>
</protein>
<dbReference type="SUPFAM" id="SSF56176">
    <property type="entry name" value="FAD-binding/transporter-associated domain-like"/>
    <property type="match status" value="1"/>
</dbReference>
<keyword evidence="3" id="KW-0285">Flavoprotein</keyword>
<dbReference type="InterPro" id="IPR016169">
    <property type="entry name" value="FAD-bd_PCMH_sub2"/>
</dbReference>
<dbReference type="InterPro" id="IPR016167">
    <property type="entry name" value="FAD-bd_PCMH_sub1"/>
</dbReference>
<evidence type="ECO:0000313" key="8">
    <source>
        <dbReference type="Proteomes" id="UP000291483"/>
    </source>
</evidence>
<dbReference type="PANTHER" id="PTHR42973">
    <property type="entry name" value="BINDING OXIDOREDUCTASE, PUTATIVE (AFU_ORTHOLOGUE AFUA_1G17690)-RELATED"/>
    <property type="match status" value="1"/>
</dbReference>
<keyword evidence="4" id="KW-0274">FAD</keyword>
<dbReference type="EMBL" id="SHLC01000001">
    <property type="protein sequence ID" value="RZU66920.1"/>
    <property type="molecule type" value="Genomic_DNA"/>
</dbReference>
<comment type="caution">
    <text evidence="7">The sequence shown here is derived from an EMBL/GenBank/DDBJ whole genome shotgun (WGS) entry which is preliminary data.</text>
</comment>
<evidence type="ECO:0000313" key="7">
    <source>
        <dbReference type="EMBL" id="RZU66920.1"/>
    </source>
</evidence>
<dbReference type="PROSITE" id="PS51387">
    <property type="entry name" value="FAD_PCMH"/>
    <property type="match status" value="1"/>
</dbReference>
<gene>
    <name evidence="7" type="ORF">EV379_3290</name>
</gene>
<feature type="domain" description="FAD-binding PCMH-type" evidence="6">
    <location>
        <begin position="50"/>
        <end position="220"/>
    </location>
</feature>
<accession>A0A4Q8AQC8</accession>
<dbReference type="GO" id="GO:0071949">
    <property type="term" value="F:FAD binding"/>
    <property type="evidence" value="ECO:0007669"/>
    <property type="project" value="InterPro"/>
</dbReference>
<dbReference type="Gene3D" id="3.30.43.10">
    <property type="entry name" value="Uridine Diphospho-n-acetylenolpyruvylglucosamine Reductase, domain 2"/>
    <property type="match status" value="1"/>
</dbReference>
<dbReference type="PROSITE" id="PS00862">
    <property type="entry name" value="OX2_COVAL_FAD"/>
    <property type="match status" value="1"/>
</dbReference>
<dbReference type="InterPro" id="IPR006093">
    <property type="entry name" value="Oxy_OxRdtase_FAD_BS"/>
</dbReference>